<evidence type="ECO:0000313" key="2">
    <source>
        <dbReference type="Proteomes" id="UP000184330"/>
    </source>
</evidence>
<dbReference type="Proteomes" id="UP000184330">
    <property type="component" value="Unassembled WGS sequence"/>
</dbReference>
<reference evidence="1 2" key="1">
    <citation type="submission" date="2016-03" db="EMBL/GenBank/DDBJ databases">
        <authorList>
            <person name="Ploux O."/>
        </authorList>
    </citation>
    <scope>NUCLEOTIDE SEQUENCE [LARGE SCALE GENOMIC DNA]</scope>
    <source>
        <strain evidence="1 2">UAMH 11012</strain>
    </source>
</reference>
<protein>
    <submittedName>
        <fullName evidence="1">Uncharacterized protein</fullName>
    </submittedName>
</protein>
<gene>
    <name evidence="1" type="ORF">PAC_07168</name>
</gene>
<keyword evidence="2" id="KW-1185">Reference proteome</keyword>
<sequence length="247" mass="27529">MSTPSPPPDRSGNMRHTTLICQLYSVPFSIGRTRTFHEPEACSWDSRAFLIFEQDPSSSLCSVFPKESGCRNVRSKGGDMLQHVAGEGCVFEAGYGGYRLGVMGMYKKDRCAMALFVLSMRAQEDCLAKSFEENYGAEILEVSDGIDPKVLAFAMARMDKKHLDTDWLQVYKRLRVMEKGVLGVRNRVRVWKVVEDVVGRIEEMAERAAFAGTGAGGHRDAEGAIMIVQDANRFDDGLLNIEETEQV</sequence>
<dbReference type="EMBL" id="FJOG01000009">
    <property type="protein sequence ID" value="CZR57279.1"/>
    <property type="molecule type" value="Genomic_DNA"/>
</dbReference>
<proteinExistence type="predicted"/>
<name>A0A1L7WWZ1_9HELO</name>
<evidence type="ECO:0000313" key="1">
    <source>
        <dbReference type="EMBL" id="CZR57279.1"/>
    </source>
</evidence>
<dbReference type="STRING" id="576137.A0A1L7WWZ1"/>
<organism evidence="1 2">
    <name type="scientific">Phialocephala subalpina</name>
    <dbReference type="NCBI Taxonomy" id="576137"/>
    <lineage>
        <taxon>Eukaryota</taxon>
        <taxon>Fungi</taxon>
        <taxon>Dikarya</taxon>
        <taxon>Ascomycota</taxon>
        <taxon>Pezizomycotina</taxon>
        <taxon>Leotiomycetes</taxon>
        <taxon>Helotiales</taxon>
        <taxon>Mollisiaceae</taxon>
        <taxon>Phialocephala</taxon>
        <taxon>Phialocephala fortinii species complex</taxon>
    </lineage>
</organism>
<dbReference type="AlphaFoldDB" id="A0A1L7WWZ1"/>
<accession>A0A1L7WWZ1</accession>